<evidence type="ECO:0000313" key="2">
    <source>
        <dbReference type="EMBL" id="KAF0744485.1"/>
    </source>
</evidence>
<protein>
    <submittedName>
        <fullName evidence="2">Uncharacterized protein</fullName>
    </submittedName>
</protein>
<dbReference type="AlphaFoldDB" id="A0A6G0XVS0"/>
<dbReference type="EMBL" id="VJMJ01000009">
    <property type="protein sequence ID" value="KAF0744485.1"/>
    <property type="molecule type" value="Genomic_DNA"/>
</dbReference>
<dbReference type="Proteomes" id="UP000481153">
    <property type="component" value="Unassembled WGS sequence"/>
</dbReference>
<gene>
    <name evidence="2" type="ORF">Ae201684_000961</name>
</gene>
<keyword evidence="3" id="KW-1185">Reference proteome</keyword>
<keyword evidence="1" id="KW-0175">Coiled coil</keyword>
<sequence>MTNKMPNNLATLLSKSSALSSTSPSFINNGENMDEPIEVLTNGCEPSNDRSKNIRMANGQFEHGPTHIEGAFPKYNLDLAVLAMNEGEEFNSQDNFESFKRAYFFEAPPAISQLPYPPRVDFTSFNAYAKRLRGMLRDEVDLVRLVSVAYEMLLVMSPFVMNEQQWAEYKDNIHEKDRENAYQLWGPRGVNSRGKVEIHSPMGCVPVWPAKNETALEYVGVWVMKLAKKSPSALDQVFKSYPMMVQDVAAFAKVRANGPRLHFSSVLSLLSFEDRHSATRAIVNLHEPLSGNQHASHNSQSRLKARLASSSSLVDDVGELGRWLETWEGKHRGKSPENIQRRQYARLLERLESKARAVRKQLRSLNDVPRTHSNTPLSAAVLWVCDSDGIRWPVYVCRSLNSKVPDATRPIYVFGSHDFRVYKQYHGTLEAWGGPKHESYLNGLSPGHPLYSILQKAIEEAKDFVAVSDAAFY</sequence>
<proteinExistence type="predicted"/>
<feature type="coiled-coil region" evidence="1">
    <location>
        <begin position="341"/>
        <end position="368"/>
    </location>
</feature>
<evidence type="ECO:0000256" key="1">
    <source>
        <dbReference type="SAM" id="Coils"/>
    </source>
</evidence>
<organism evidence="2 3">
    <name type="scientific">Aphanomyces euteiches</name>
    <dbReference type="NCBI Taxonomy" id="100861"/>
    <lineage>
        <taxon>Eukaryota</taxon>
        <taxon>Sar</taxon>
        <taxon>Stramenopiles</taxon>
        <taxon>Oomycota</taxon>
        <taxon>Saprolegniomycetes</taxon>
        <taxon>Saprolegniales</taxon>
        <taxon>Verrucalvaceae</taxon>
        <taxon>Aphanomyces</taxon>
    </lineage>
</organism>
<dbReference type="VEuPathDB" id="FungiDB:AeMF1_010429"/>
<accession>A0A6G0XVS0</accession>
<reference evidence="2 3" key="1">
    <citation type="submission" date="2019-07" db="EMBL/GenBank/DDBJ databases">
        <title>Genomics analysis of Aphanomyces spp. identifies a new class of oomycete effector associated with host adaptation.</title>
        <authorList>
            <person name="Gaulin E."/>
        </authorList>
    </citation>
    <scope>NUCLEOTIDE SEQUENCE [LARGE SCALE GENOMIC DNA]</scope>
    <source>
        <strain evidence="2 3">ATCC 201684</strain>
    </source>
</reference>
<comment type="caution">
    <text evidence="2">The sequence shown here is derived from an EMBL/GenBank/DDBJ whole genome shotgun (WGS) entry which is preliminary data.</text>
</comment>
<name>A0A6G0XVS0_9STRA</name>
<evidence type="ECO:0000313" key="3">
    <source>
        <dbReference type="Proteomes" id="UP000481153"/>
    </source>
</evidence>